<keyword evidence="5" id="KW-1185">Reference proteome</keyword>
<dbReference type="EMBL" id="JBHUEO010000116">
    <property type="protein sequence ID" value="MFD1708752.1"/>
    <property type="molecule type" value="Genomic_DNA"/>
</dbReference>
<evidence type="ECO:0000313" key="5">
    <source>
        <dbReference type="Proteomes" id="UP001597301"/>
    </source>
</evidence>
<accession>A0ABW4KKR9</accession>
<feature type="region of interest" description="Disordered" evidence="2">
    <location>
        <begin position="256"/>
        <end position="284"/>
    </location>
</feature>
<protein>
    <submittedName>
        <fullName evidence="4">Transposase</fullName>
    </submittedName>
</protein>
<dbReference type="PANTHER" id="PTHR33408:SF2">
    <property type="entry name" value="TRANSPOSASE DDE DOMAIN-CONTAINING PROTEIN"/>
    <property type="match status" value="1"/>
</dbReference>
<dbReference type="RefSeq" id="WP_380776491.1">
    <property type="nucleotide sequence ID" value="NZ_JBHUEO010000116.1"/>
</dbReference>
<evidence type="ECO:0000256" key="2">
    <source>
        <dbReference type="SAM" id="MobiDB-lite"/>
    </source>
</evidence>
<dbReference type="Pfam" id="PF05598">
    <property type="entry name" value="DUF772"/>
    <property type="match status" value="1"/>
</dbReference>
<evidence type="ECO:0000259" key="3">
    <source>
        <dbReference type="Pfam" id="PF05598"/>
    </source>
</evidence>
<comment type="caution">
    <text evidence="4">The sequence shown here is derived from an EMBL/GenBank/DDBJ whole genome shotgun (WGS) entry which is preliminary data.</text>
</comment>
<gene>
    <name evidence="4" type="ORF">ACFSCZ_18930</name>
</gene>
<dbReference type="InterPro" id="IPR008490">
    <property type="entry name" value="Transposase_InsH_N"/>
</dbReference>
<evidence type="ECO:0000256" key="1">
    <source>
        <dbReference type="SAM" id="Coils"/>
    </source>
</evidence>
<reference evidence="5" key="1">
    <citation type="journal article" date="2019" name="Int. J. Syst. Evol. Microbiol.">
        <title>The Global Catalogue of Microorganisms (GCM) 10K type strain sequencing project: providing services to taxonomists for standard genome sequencing and annotation.</title>
        <authorList>
            <consortium name="The Broad Institute Genomics Platform"/>
            <consortium name="The Broad Institute Genome Sequencing Center for Infectious Disease"/>
            <person name="Wu L."/>
            <person name="Ma J."/>
        </authorList>
    </citation>
    <scope>NUCLEOTIDE SEQUENCE [LARGE SCALE GENOMIC DNA]</scope>
    <source>
        <strain evidence="5">CGMCC 1.12295</strain>
    </source>
</reference>
<evidence type="ECO:0000313" key="4">
    <source>
        <dbReference type="EMBL" id="MFD1708752.1"/>
    </source>
</evidence>
<feature type="coiled-coil region" evidence="1">
    <location>
        <begin position="194"/>
        <end position="256"/>
    </location>
</feature>
<feature type="domain" description="Transposase InsH N-terminal" evidence="3">
    <location>
        <begin position="50"/>
        <end position="138"/>
    </location>
</feature>
<organism evidence="4 5">
    <name type="scientific">Siminovitchia sediminis</name>
    <dbReference type="NCBI Taxonomy" id="1274353"/>
    <lineage>
        <taxon>Bacteria</taxon>
        <taxon>Bacillati</taxon>
        <taxon>Bacillota</taxon>
        <taxon>Bacilli</taxon>
        <taxon>Bacillales</taxon>
        <taxon>Bacillaceae</taxon>
        <taxon>Siminovitchia</taxon>
    </lineage>
</organism>
<proteinExistence type="predicted"/>
<dbReference type="PANTHER" id="PTHR33408">
    <property type="entry name" value="TRANSPOSASE"/>
    <property type="match status" value="1"/>
</dbReference>
<keyword evidence="1" id="KW-0175">Coiled coil</keyword>
<name>A0ABW4KKR9_9BACI</name>
<dbReference type="Proteomes" id="UP001597301">
    <property type="component" value="Unassembled WGS sequence"/>
</dbReference>
<sequence>MSNPKITTNDYNTQMTLPPEVKEEAAVSQIRPAPKFKPYNNRQSFAILDVEGLIPEHHVARVVDEMIESIPDEQLFAHYSGGGRPPFHPILMLKVILYGYSQKVYSCCEIEKLTRENLPAIWLAAGQKPDFRTINDFRGNRMKHLMDELFETMILRLIDDGHITLENYFLDGTKIEANANKYSFVWKKSTIGFEEKLKEKIKETLQEIREIAEAEEMELTGLSVGEATPEQLESIAVQLEKKADALTDEIETAEEVPVRKELHQRRSALKTRKDDPRKLHPAYP</sequence>